<dbReference type="InterPro" id="IPR049192">
    <property type="entry name" value="DUF4246_C"/>
</dbReference>
<dbReference type="Proteomes" id="UP000319257">
    <property type="component" value="Unassembled WGS sequence"/>
</dbReference>
<dbReference type="RefSeq" id="XP_030993982.1">
    <property type="nucleotide sequence ID" value="XM_031141604.1"/>
</dbReference>
<dbReference type="InterPro" id="IPR025340">
    <property type="entry name" value="DUF4246"/>
</dbReference>
<dbReference type="InParanoid" id="A0A507B5E6"/>
<proteinExistence type="predicted"/>
<comment type="caution">
    <text evidence="2">The sequence shown here is derived from an EMBL/GenBank/DDBJ whole genome shotgun (WGS) entry which is preliminary data.</text>
</comment>
<dbReference type="GeneID" id="41974365"/>
<gene>
    <name evidence="2" type="ORF">E0L32_006918</name>
</gene>
<evidence type="ECO:0000313" key="2">
    <source>
        <dbReference type="EMBL" id="TPX12271.1"/>
    </source>
</evidence>
<organism evidence="2 3">
    <name type="scientific">Thyridium curvatum</name>
    <dbReference type="NCBI Taxonomy" id="1093900"/>
    <lineage>
        <taxon>Eukaryota</taxon>
        <taxon>Fungi</taxon>
        <taxon>Dikarya</taxon>
        <taxon>Ascomycota</taxon>
        <taxon>Pezizomycotina</taxon>
        <taxon>Sordariomycetes</taxon>
        <taxon>Sordariomycetidae</taxon>
        <taxon>Thyridiales</taxon>
        <taxon>Thyridiaceae</taxon>
        <taxon>Thyridium</taxon>
    </lineage>
</organism>
<name>A0A507B5E6_9PEZI</name>
<dbReference type="STRING" id="1093900.A0A507B5E6"/>
<dbReference type="Pfam" id="PF14033">
    <property type="entry name" value="DUF4246"/>
    <property type="match status" value="2"/>
</dbReference>
<keyword evidence="3" id="KW-1185">Reference proteome</keyword>
<feature type="domain" description="DUF4246" evidence="1">
    <location>
        <begin position="272"/>
        <end position="406"/>
    </location>
</feature>
<reference evidence="2 3" key="1">
    <citation type="submission" date="2019-06" db="EMBL/GenBank/DDBJ databases">
        <title>Draft genome sequence of the filamentous fungus Phialemoniopsis curvata isolated from diesel fuel.</title>
        <authorList>
            <person name="Varaljay V.A."/>
            <person name="Lyon W.J."/>
            <person name="Crouch A.L."/>
            <person name="Drake C.E."/>
            <person name="Hollomon J.M."/>
            <person name="Nadeau L.J."/>
            <person name="Nunn H.S."/>
            <person name="Stevenson B.S."/>
            <person name="Bojanowski C.L."/>
            <person name="Crookes-Goodson W.J."/>
        </authorList>
    </citation>
    <scope>NUCLEOTIDE SEQUENCE [LARGE SCALE GENOMIC DNA]</scope>
    <source>
        <strain evidence="2 3">D216</strain>
    </source>
</reference>
<feature type="domain" description="DUF4246" evidence="1">
    <location>
        <begin position="1"/>
        <end position="259"/>
    </location>
</feature>
<dbReference type="PANTHER" id="PTHR33119:SF1">
    <property type="entry name" value="FE2OG DIOXYGENASE DOMAIN-CONTAINING PROTEIN"/>
    <property type="match status" value="1"/>
</dbReference>
<dbReference type="OrthoDB" id="415532at2759"/>
<dbReference type="AlphaFoldDB" id="A0A507B5E6"/>
<sequence length="471" mass="53121">MAGAILEELRHKADIYEQTGLISVMDYCIAALKSDKLLTDDLVADLKAAVVPLENVPADQKDWHPGSNKQALDLVHPSVWPLVYGKTRILPNGRVGIEDALDHCGGGYVIPELLPMEAKEGEYFSTRFQCLPSDVSITPDGKANIDSYVNNVHPTHHATLFPTLNRLIKKALPAWDVLYRWPQEFSMQRLKTAFSGVKCRTRKLCEVNHMCMPANRPLNQGEEPRDDDELYEDSYEESERGRLDMAWFKSTHTMDLPDPDPAELPVLIGPNDNEHICATALYCYDSENVTHSRLDFRTRANRESLALNVEYEHNDSYAIQRTFAMDFLPSAGASTSPAIQLVGSVLTRPGRALFFPNLYQHRVSPCKLIGPTKPGHRKIVALFLVDPKIPVISTANVPPQRQDWWKGVTQPDLPVSKLPAELIEMVADLVNFPYGKKEADRMRDELMKERSASVKKFDAHLNNFVYGFCEH</sequence>
<evidence type="ECO:0000259" key="1">
    <source>
        <dbReference type="Pfam" id="PF14033"/>
    </source>
</evidence>
<accession>A0A507B5E6</accession>
<protein>
    <recommendedName>
        <fullName evidence="1">DUF4246 domain-containing protein</fullName>
    </recommendedName>
</protein>
<dbReference type="PANTHER" id="PTHR33119">
    <property type="entry name" value="IFI3P"/>
    <property type="match status" value="1"/>
</dbReference>
<evidence type="ECO:0000313" key="3">
    <source>
        <dbReference type="Proteomes" id="UP000319257"/>
    </source>
</evidence>
<dbReference type="EMBL" id="SKBQ01000041">
    <property type="protein sequence ID" value="TPX12271.1"/>
    <property type="molecule type" value="Genomic_DNA"/>
</dbReference>